<accession>I3T3P6</accession>
<dbReference type="AlphaFoldDB" id="I3T3P6"/>
<name>I3T3P6_LOTJA</name>
<evidence type="ECO:0000313" key="1">
    <source>
        <dbReference type="EMBL" id="AFK47138.1"/>
    </source>
</evidence>
<dbReference type="EMBL" id="BT147344">
    <property type="protein sequence ID" value="AFK47138.1"/>
    <property type="molecule type" value="mRNA"/>
</dbReference>
<proteinExistence type="evidence at transcript level"/>
<organism evidence="1">
    <name type="scientific">Lotus japonicus</name>
    <name type="common">Lotus corniculatus var. japonicus</name>
    <dbReference type="NCBI Taxonomy" id="34305"/>
    <lineage>
        <taxon>Eukaryota</taxon>
        <taxon>Viridiplantae</taxon>
        <taxon>Streptophyta</taxon>
        <taxon>Embryophyta</taxon>
        <taxon>Tracheophyta</taxon>
        <taxon>Spermatophyta</taxon>
        <taxon>Magnoliopsida</taxon>
        <taxon>eudicotyledons</taxon>
        <taxon>Gunneridae</taxon>
        <taxon>Pentapetalae</taxon>
        <taxon>rosids</taxon>
        <taxon>fabids</taxon>
        <taxon>Fabales</taxon>
        <taxon>Fabaceae</taxon>
        <taxon>Papilionoideae</taxon>
        <taxon>50 kb inversion clade</taxon>
        <taxon>NPAAA clade</taxon>
        <taxon>Hologalegina</taxon>
        <taxon>robinioid clade</taxon>
        <taxon>Loteae</taxon>
        <taxon>Lotus</taxon>
    </lineage>
</organism>
<reference evidence="1" key="1">
    <citation type="submission" date="2012-05" db="EMBL/GenBank/DDBJ databases">
        <authorList>
            <person name="Krishnakumar V."/>
            <person name="Cheung F."/>
            <person name="Xiao Y."/>
            <person name="Chan A."/>
            <person name="Moskal W.A."/>
            <person name="Town C.D."/>
        </authorList>
    </citation>
    <scope>NUCLEOTIDE SEQUENCE</scope>
</reference>
<protein>
    <submittedName>
        <fullName evidence="1">Uncharacterized protein</fullName>
    </submittedName>
</protein>
<sequence>MFVIINKSINKAKTNTFGVQVLPATLDFTTPWCSGAV</sequence>